<organism evidence="2">
    <name type="scientific">Alexandrium catenella</name>
    <name type="common">Red tide dinoflagellate</name>
    <name type="synonym">Gonyaulax catenella</name>
    <dbReference type="NCBI Taxonomy" id="2925"/>
    <lineage>
        <taxon>Eukaryota</taxon>
        <taxon>Sar</taxon>
        <taxon>Alveolata</taxon>
        <taxon>Dinophyceae</taxon>
        <taxon>Gonyaulacales</taxon>
        <taxon>Pyrocystaceae</taxon>
        <taxon>Alexandrium</taxon>
    </lineage>
</organism>
<dbReference type="EMBL" id="HBGE01116047">
    <property type="protein sequence ID" value="CAD9192436.1"/>
    <property type="molecule type" value="Transcribed_RNA"/>
</dbReference>
<reference evidence="2" key="1">
    <citation type="submission" date="2021-01" db="EMBL/GenBank/DDBJ databases">
        <authorList>
            <person name="Corre E."/>
            <person name="Pelletier E."/>
            <person name="Niang G."/>
            <person name="Scheremetjew M."/>
            <person name="Finn R."/>
            <person name="Kale V."/>
            <person name="Holt S."/>
            <person name="Cochrane G."/>
            <person name="Meng A."/>
            <person name="Brown T."/>
            <person name="Cohen L."/>
        </authorList>
    </citation>
    <scope>NUCLEOTIDE SEQUENCE</scope>
    <source>
        <strain evidence="2">OF101</strain>
    </source>
</reference>
<dbReference type="SUPFAM" id="SSF55729">
    <property type="entry name" value="Acyl-CoA N-acyltransferases (Nat)"/>
    <property type="match status" value="1"/>
</dbReference>
<dbReference type="AlphaFoldDB" id="A0A7S1SEZ9"/>
<dbReference type="InterPro" id="IPR016181">
    <property type="entry name" value="Acyl_CoA_acyltransferase"/>
</dbReference>
<protein>
    <recommendedName>
        <fullName evidence="1">N-acetyltransferase domain-containing protein</fullName>
    </recommendedName>
</protein>
<name>A0A7S1SEZ9_ALECA</name>
<dbReference type="InterPro" id="IPR000182">
    <property type="entry name" value="GNAT_dom"/>
</dbReference>
<dbReference type="Gene3D" id="3.40.50.300">
    <property type="entry name" value="P-loop containing nucleotide triphosphate hydrolases"/>
    <property type="match status" value="1"/>
</dbReference>
<dbReference type="InterPro" id="IPR027417">
    <property type="entry name" value="P-loop_NTPase"/>
</dbReference>
<accession>A0A7S1SEZ9</accession>
<gene>
    <name evidence="2" type="ORF">ACAT0790_LOCUS69211</name>
</gene>
<dbReference type="Gene3D" id="3.40.630.30">
    <property type="match status" value="1"/>
</dbReference>
<feature type="domain" description="N-acetyltransferase" evidence="1">
    <location>
        <begin position="185"/>
        <end position="333"/>
    </location>
</feature>
<sequence>MALQLSWPLPQPLEGVKSRKRHIFAVASAQLHVGKGQVVTASDLSLTLESRIAAVGEAGSAVVTAWLLGAAGAEGEGQEPPSGMLRHGGLTVACFGPGRLGSSSAVAMATLLAEQRPQVVVLDEPREAGDAAWKQTYAEVLHSEALRAYRGAVVVCTAEEPRHLAQVCSECWTVAGGVLCQEPCLELIEDALDAGAAAEGLMKKALEIQSCHLAYWIDRSRKEGWTVTLFGKRGPDGSQELAGFLCHHLIERLGEFKVEFVFVPDWLRGGGYGKRLVRWVIDRAAHLPKSACGWISLSAVDERVPFYEQFGFMDLDSCQSKSEGQTWMELENISLVPEDE</sequence>
<dbReference type="Pfam" id="PF00583">
    <property type="entry name" value="Acetyltransf_1"/>
    <property type="match status" value="1"/>
</dbReference>
<evidence type="ECO:0000313" key="2">
    <source>
        <dbReference type="EMBL" id="CAD9192436.1"/>
    </source>
</evidence>
<proteinExistence type="predicted"/>
<evidence type="ECO:0000259" key="1">
    <source>
        <dbReference type="PROSITE" id="PS51186"/>
    </source>
</evidence>
<dbReference type="GO" id="GO:0016747">
    <property type="term" value="F:acyltransferase activity, transferring groups other than amino-acyl groups"/>
    <property type="evidence" value="ECO:0007669"/>
    <property type="project" value="InterPro"/>
</dbReference>
<dbReference type="PROSITE" id="PS51186">
    <property type="entry name" value="GNAT"/>
    <property type="match status" value="1"/>
</dbReference>